<gene>
    <name evidence="5" type="ORF">Aau02nite_10680</name>
</gene>
<feature type="domain" description="Methyltransferase type 11" evidence="4">
    <location>
        <begin position="48"/>
        <end position="137"/>
    </location>
</feature>
<reference evidence="5" key="1">
    <citation type="submission" date="2021-03" db="EMBL/GenBank/DDBJ databases">
        <title>Whole genome shotgun sequence of Actinoplanes auranticolor NBRC 12245.</title>
        <authorList>
            <person name="Komaki H."/>
            <person name="Tamura T."/>
        </authorList>
    </citation>
    <scope>NUCLEOTIDE SEQUENCE</scope>
    <source>
        <strain evidence="5">NBRC 12245</strain>
    </source>
</reference>
<dbReference type="AlphaFoldDB" id="A0A919S628"/>
<evidence type="ECO:0000313" key="5">
    <source>
        <dbReference type="EMBL" id="GIM64485.1"/>
    </source>
</evidence>
<dbReference type="EMBL" id="BOQL01000011">
    <property type="protein sequence ID" value="GIM64485.1"/>
    <property type="molecule type" value="Genomic_DNA"/>
</dbReference>
<dbReference type="Pfam" id="PF08241">
    <property type="entry name" value="Methyltransf_11"/>
    <property type="match status" value="1"/>
</dbReference>
<dbReference type="InterPro" id="IPR013216">
    <property type="entry name" value="Methyltransf_11"/>
</dbReference>
<keyword evidence="2" id="KW-0808">Transferase</keyword>
<proteinExistence type="predicted"/>
<accession>A0A919S628</accession>
<evidence type="ECO:0000256" key="1">
    <source>
        <dbReference type="ARBA" id="ARBA00022603"/>
    </source>
</evidence>
<dbReference type="Proteomes" id="UP000681340">
    <property type="component" value="Unassembled WGS sequence"/>
</dbReference>
<protein>
    <recommendedName>
        <fullName evidence="4">Methyltransferase type 11 domain-containing protein</fullName>
    </recommendedName>
</protein>
<sequence length="272" mass="28319">MSESYDRYRRDLWRDKAEAYRRSFAGLCAHPVPLLLDAVGIGAGIGVLDVGCGTGSLSEAAAARGAVVTAVDAEPAMVRATVDRLPAGRPVIGALPALPLRTAGFDAVAANFVVNHVGRPAPAVAELRRVTRAGGRVGVTVWPQPAPPLQRLWDEVIAAAGVTRPAMPGPDAADDFPRTRDGLGGLLRRVGLTNVDSRTVTWEHRVDPELWWSGAAGGLAGIGYVVARQDAATVARMKAAYDRLAGVHLDSTGLLCLPTSALLAAGTVPGTD</sequence>
<evidence type="ECO:0000256" key="3">
    <source>
        <dbReference type="ARBA" id="ARBA00022691"/>
    </source>
</evidence>
<keyword evidence="3" id="KW-0949">S-adenosyl-L-methionine</keyword>
<keyword evidence="6" id="KW-1185">Reference proteome</keyword>
<dbReference type="RefSeq" id="WP_212987181.1">
    <property type="nucleotide sequence ID" value="NZ_BAABEA010000051.1"/>
</dbReference>
<dbReference type="InterPro" id="IPR029063">
    <property type="entry name" value="SAM-dependent_MTases_sf"/>
</dbReference>
<evidence type="ECO:0000256" key="2">
    <source>
        <dbReference type="ARBA" id="ARBA00022679"/>
    </source>
</evidence>
<dbReference type="Gene3D" id="3.40.50.150">
    <property type="entry name" value="Vaccinia Virus protein VP39"/>
    <property type="match status" value="1"/>
</dbReference>
<dbReference type="PANTHER" id="PTHR43464:SF19">
    <property type="entry name" value="UBIQUINONE BIOSYNTHESIS O-METHYLTRANSFERASE, MITOCHONDRIAL"/>
    <property type="match status" value="1"/>
</dbReference>
<name>A0A919S628_9ACTN</name>
<dbReference type="GO" id="GO:0032259">
    <property type="term" value="P:methylation"/>
    <property type="evidence" value="ECO:0007669"/>
    <property type="project" value="UniProtKB-KW"/>
</dbReference>
<comment type="caution">
    <text evidence="5">The sequence shown here is derived from an EMBL/GenBank/DDBJ whole genome shotgun (WGS) entry which is preliminary data.</text>
</comment>
<organism evidence="5 6">
    <name type="scientific">Actinoplanes auranticolor</name>
    <dbReference type="NCBI Taxonomy" id="47988"/>
    <lineage>
        <taxon>Bacteria</taxon>
        <taxon>Bacillati</taxon>
        <taxon>Actinomycetota</taxon>
        <taxon>Actinomycetes</taxon>
        <taxon>Micromonosporales</taxon>
        <taxon>Micromonosporaceae</taxon>
        <taxon>Actinoplanes</taxon>
    </lineage>
</organism>
<dbReference type="GO" id="GO:0008757">
    <property type="term" value="F:S-adenosylmethionine-dependent methyltransferase activity"/>
    <property type="evidence" value="ECO:0007669"/>
    <property type="project" value="InterPro"/>
</dbReference>
<evidence type="ECO:0000259" key="4">
    <source>
        <dbReference type="Pfam" id="PF08241"/>
    </source>
</evidence>
<keyword evidence="1" id="KW-0489">Methyltransferase</keyword>
<dbReference type="PANTHER" id="PTHR43464">
    <property type="entry name" value="METHYLTRANSFERASE"/>
    <property type="match status" value="1"/>
</dbReference>
<evidence type="ECO:0000313" key="6">
    <source>
        <dbReference type="Proteomes" id="UP000681340"/>
    </source>
</evidence>
<dbReference type="SUPFAM" id="SSF53335">
    <property type="entry name" value="S-adenosyl-L-methionine-dependent methyltransferases"/>
    <property type="match status" value="1"/>
</dbReference>
<dbReference type="CDD" id="cd02440">
    <property type="entry name" value="AdoMet_MTases"/>
    <property type="match status" value="1"/>
</dbReference>